<sequence length="100" mass="11430">MNLKISAVCNNEESAKALTEAGKQLGYEINCEVQEQNKIKNKLSNENIKNSNAILFVTDKSVEDIEEIERFIDCEYYEVEPKFVIENPMNVINEIATDLN</sequence>
<keyword evidence="1" id="KW-0808">Transferase</keyword>
<name>A0ABR7JQU7_9FIRM</name>
<dbReference type="Proteomes" id="UP000609849">
    <property type="component" value="Unassembled WGS sequence"/>
</dbReference>
<dbReference type="SUPFAM" id="SSF52794">
    <property type="entry name" value="PTS system IIB component-like"/>
    <property type="match status" value="1"/>
</dbReference>
<keyword evidence="2" id="KW-0762">Sugar transport</keyword>
<comment type="caution">
    <text evidence="2">The sequence shown here is derived from an EMBL/GenBank/DDBJ whole genome shotgun (WGS) entry which is preliminary data.</text>
</comment>
<dbReference type="InterPro" id="IPR036095">
    <property type="entry name" value="PTS_EIIB-like_sf"/>
</dbReference>
<dbReference type="EMBL" id="JACRWE010000004">
    <property type="protein sequence ID" value="MBC5997300.1"/>
    <property type="molecule type" value="Genomic_DNA"/>
</dbReference>
<keyword evidence="3" id="KW-1185">Reference proteome</keyword>
<keyword evidence="2" id="KW-0813">Transport</keyword>
<organism evidence="2 3">
    <name type="scientific">Romboutsia faecis</name>
    <dbReference type="NCBI Taxonomy" id="2764597"/>
    <lineage>
        <taxon>Bacteria</taxon>
        <taxon>Bacillati</taxon>
        <taxon>Bacillota</taxon>
        <taxon>Clostridia</taxon>
        <taxon>Peptostreptococcales</taxon>
        <taxon>Peptostreptococcaceae</taxon>
        <taxon>Romboutsia</taxon>
    </lineage>
</organism>
<dbReference type="Gene3D" id="3.40.50.2300">
    <property type="match status" value="1"/>
</dbReference>
<accession>A0ABR7JQU7</accession>
<protein>
    <submittedName>
        <fullName evidence="2">PTS sugar transporter subunit IIBC</fullName>
    </submittedName>
</protein>
<evidence type="ECO:0000313" key="3">
    <source>
        <dbReference type="Proteomes" id="UP000609849"/>
    </source>
</evidence>
<evidence type="ECO:0000313" key="2">
    <source>
        <dbReference type="EMBL" id="MBC5997300.1"/>
    </source>
</evidence>
<gene>
    <name evidence="2" type="ORF">H8923_11040</name>
</gene>
<reference evidence="2 3" key="1">
    <citation type="submission" date="2020-08" db="EMBL/GenBank/DDBJ databases">
        <authorList>
            <person name="Liu C."/>
            <person name="Sun Q."/>
        </authorList>
    </citation>
    <scope>NUCLEOTIDE SEQUENCE [LARGE SCALE GENOMIC DNA]</scope>
    <source>
        <strain evidence="2 3">NSJ-18</strain>
    </source>
</reference>
<proteinExistence type="predicted"/>
<dbReference type="RefSeq" id="WP_153924917.1">
    <property type="nucleotide sequence ID" value="NZ_JACRWE010000004.1"/>
</dbReference>
<evidence type="ECO:0000256" key="1">
    <source>
        <dbReference type="ARBA" id="ARBA00022679"/>
    </source>
</evidence>